<name>A0AAV0B510_PHAPC</name>
<dbReference type="Proteomes" id="UP001153365">
    <property type="component" value="Unassembled WGS sequence"/>
</dbReference>
<keyword evidence="5 8" id="KW-0804">Transcription</keyword>
<organism evidence="10 11">
    <name type="scientific">Phakopsora pachyrhizi</name>
    <name type="common">Asian soybean rust disease fungus</name>
    <dbReference type="NCBI Taxonomy" id="170000"/>
    <lineage>
        <taxon>Eukaryota</taxon>
        <taxon>Fungi</taxon>
        <taxon>Dikarya</taxon>
        <taxon>Basidiomycota</taxon>
        <taxon>Pucciniomycotina</taxon>
        <taxon>Pucciniomycetes</taxon>
        <taxon>Pucciniales</taxon>
        <taxon>Phakopsoraceae</taxon>
        <taxon>Phakopsora</taxon>
    </lineage>
</organism>
<comment type="function">
    <text evidence="8">Component of the Mediator complex, a coactivator involved in the regulated transcription of nearly all RNA polymerase II-dependent genes. Mediator functions as a bridge to convey information from gene-specific regulatory proteins to the basal RNA polymerase II transcription machinery. Mediator is recruited to promoters by direct interactions with regulatory proteins and serves as a scaffold for the assembly of a functional preinitiation complex with RNA polymerase II and the general transcription factors.</text>
</comment>
<keyword evidence="6 8" id="KW-0539">Nucleus</keyword>
<evidence type="ECO:0000256" key="6">
    <source>
        <dbReference type="ARBA" id="ARBA00023242"/>
    </source>
</evidence>
<reference evidence="10" key="1">
    <citation type="submission" date="2022-06" db="EMBL/GenBank/DDBJ databases">
        <authorList>
            <consortium name="SYNGENTA / RWTH Aachen University"/>
        </authorList>
    </citation>
    <scope>NUCLEOTIDE SEQUENCE</scope>
</reference>
<keyword evidence="4 8" id="KW-0805">Transcription regulation</keyword>
<dbReference type="InterPro" id="IPR007018">
    <property type="entry name" value="Mediator_Med6"/>
</dbReference>
<gene>
    <name evidence="8" type="primary">MED6</name>
    <name evidence="10" type="ORF">PPACK8108_LOCUS14744</name>
</gene>
<evidence type="ECO:0000256" key="7">
    <source>
        <dbReference type="ARBA" id="ARBA00031259"/>
    </source>
</evidence>
<keyword evidence="8" id="KW-0010">Activator</keyword>
<feature type="region of interest" description="Disordered" evidence="9">
    <location>
        <begin position="179"/>
        <end position="218"/>
    </location>
</feature>
<feature type="compositionally biased region" description="Basic and acidic residues" evidence="9">
    <location>
        <begin position="179"/>
        <end position="209"/>
    </location>
</feature>
<dbReference type="GO" id="GO:0016592">
    <property type="term" value="C:mediator complex"/>
    <property type="evidence" value="ECO:0007669"/>
    <property type="project" value="InterPro"/>
</dbReference>
<evidence type="ECO:0000256" key="9">
    <source>
        <dbReference type="SAM" id="MobiDB-lite"/>
    </source>
</evidence>
<evidence type="ECO:0000256" key="2">
    <source>
        <dbReference type="ARBA" id="ARBA00007526"/>
    </source>
</evidence>
<feature type="non-terminal residue" evidence="10">
    <location>
        <position position="273"/>
    </location>
</feature>
<proteinExistence type="inferred from homology"/>
<evidence type="ECO:0000256" key="1">
    <source>
        <dbReference type="ARBA" id="ARBA00004123"/>
    </source>
</evidence>
<dbReference type="GO" id="GO:0003712">
    <property type="term" value="F:transcription coregulator activity"/>
    <property type="evidence" value="ECO:0007669"/>
    <property type="project" value="InterPro"/>
</dbReference>
<dbReference type="AlphaFoldDB" id="A0AAV0B510"/>
<protein>
    <recommendedName>
        <fullName evidence="3 8">Mediator of RNA polymerase II transcription subunit 6</fullName>
    </recommendedName>
    <alternativeName>
        <fullName evidence="7 8">Mediator complex subunit 6</fullName>
    </alternativeName>
</protein>
<dbReference type="Pfam" id="PF04934">
    <property type="entry name" value="Med6"/>
    <property type="match status" value="1"/>
</dbReference>
<keyword evidence="11" id="KW-1185">Reference proteome</keyword>
<accession>A0AAV0B510</accession>
<evidence type="ECO:0000256" key="5">
    <source>
        <dbReference type="ARBA" id="ARBA00023163"/>
    </source>
</evidence>
<evidence type="ECO:0000313" key="11">
    <source>
        <dbReference type="Proteomes" id="UP001153365"/>
    </source>
</evidence>
<dbReference type="Gene3D" id="3.10.450.580">
    <property type="entry name" value="Mediator complex, subunit Med6"/>
    <property type="match status" value="1"/>
</dbReference>
<comment type="subunit">
    <text evidence="8">Component of the Mediator complex.</text>
</comment>
<dbReference type="InterPro" id="IPR038566">
    <property type="entry name" value="Mediator_Med6_sf"/>
</dbReference>
<evidence type="ECO:0000256" key="8">
    <source>
        <dbReference type="RuleBase" id="RU364143"/>
    </source>
</evidence>
<evidence type="ECO:0000256" key="4">
    <source>
        <dbReference type="ARBA" id="ARBA00023015"/>
    </source>
</evidence>
<evidence type="ECO:0000256" key="3">
    <source>
        <dbReference type="ARBA" id="ARBA00020634"/>
    </source>
</evidence>
<comment type="subcellular location">
    <subcellularLocation>
        <location evidence="1 8">Nucleus</location>
    </subcellularLocation>
</comment>
<comment type="similarity">
    <text evidence="2 8">Belongs to the Mediator complex subunit 6 family.</text>
</comment>
<dbReference type="PANTHER" id="PTHR13104">
    <property type="entry name" value="MED-6-RELATED"/>
    <property type="match status" value="1"/>
</dbReference>
<sequence>MNTEILGLKIPPSDLCHVQWRSLAWVLENGPITALNVMDYFSLSPFYDRHSTNQVLKMQSMFSGQPQMSPEEEKEALRKLVGIEFEVILSRPEQDREGGLFVIEKRERKSYDEYYPIAAYYVLRTSIYQSPSIHSTLSARVLSSLSTLSELLNLARSHKPTYDPCHGYAWKIKERSKGDDQEKDFDKKKKVKENESVEHRVDTSERTGTETEPMDIDDDEKLIGSSKISKINSTVKSSNPNVDPPTVSNTTEIFNPILFRALQTTTSNFPAFR</sequence>
<evidence type="ECO:0000313" key="10">
    <source>
        <dbReference type="EMBL" id="CAH7682047.1"/>
    </source>
</evidence>
<dbReference type="EMBL" id="CALTRL010003814">
    <property type="protein sequence ID" value="CAH7682047.1"/>
    <property type="molecule type" value="Genomic_DNA"/>
</dbReference>
<dbReference type="GO" id="GO:0006357">
    <property type="term" value="P:regulation of transcription by RNA polymerase II"/>
    <property type="evidence" value="ECO:0007669"/>
    <property type="project" value="InterPro"/>
</dbReference>
<comment type="caution">
    <text evidence="10">The sequence shown here is derived from an EMBL/GenBank/DDBJ whole genome shotgun (WGS) entry which is preliminary data.</text>
</comment>